<keyword evidence="1" id="KW-0285">Flavoprotein</keyword>
<dbReference type="PANTHER" id="PTHR34934:SF1">
    <property type="entry name" value="FLAVIN-DEPENDENT THYMIDYLATE SYNTHASE"/>
    <property type="match status" value="1"/>
</dbReference>
<feature type="binding site" evidence="1">
    <location>
        <begin position="83"/>
        <end position="86"/>
    </location>
    <ligand>
        <name>dUMP</name>
        <dbReference type="ChEBI" id="CHEBI:246422"/>
        <note>ligand shared between dimeric partners</note>
    </ligand>
</feature>
<reference evidence="2 3" key="1">
    <citation type="submission" date="2021-06" db="EMBL/GenBank/DDBJ databases">
        <authorList>
            <person name="Sun Q."/>
            <person name="Li D."/>
        </authorList>
    </citation>
    <scope>NUCLEOTIDE SEQUENCE [LARGE SCALE GENOMIC DNA]</scope>
    <source>
        <strain evidence="2 3">MSJ-1</strain>
    </source>
</reference>
<keyword evidence="1" id="KW-0521">NADP</keyword>
<keyword evidence="1 2" id="KW-0808">Transferase</keyword>
<dbReference type="EMBL" id="JAHLQO010000004">
    <property type="protein sequence ID" value="MBU5669606.1"/>
    <property type="molecule type" value="Genomic_DNA"/>
</dbReference>
<feature type="active site" description="Involved in ionization of N3 of dUMP, leading to its activation" evidence="1">
    <location>
        <position position="178"/>
    </location>
</feature>
<evidence type="ECO:0000313" key="2">
    <source>
        <dbReference type="EMBL" id="MBU5669606.1"/>
    </source>
</evidence>
<comment type="catalytic activity">
    <reaction evidence="1">
        <text>dUMP + (6R)-5,10-methylene-5,6,7,8-tetrahydrofolate + NADPH + H(+) = dTMP + (6S)-5,6,7,8-tetrahydrofolate + NADP(+)</text>
        <dbReference type="Rhea" id="RHEA:29043"/>
        <dbReference type="ChEBI" id="CHEBI:15378"/>
        <dbReference type="ChEBI" id="CHEBI:15636"/>
        <dbReference type="ChEBI" id="CHEBI:57453"/>
        <dbReference type="ChEBI" id="CHEBI:57783"/>
        <dbReference type="ChEBI" id="CHEBI:58349"/>
        <dbReference type="ChEBI" id="CHEBI:63528"/>
        <dbReference type="ChEBI" id="CHEBI:246422"/>
        <dbReference type="EC" id="2.1.1.148"/>
    </reaction>
</comment>
<name>A0ABS6FHG0_9FIRM</name>
<evidence type="ECO:0000313" key="3">
    <source>
        <dbReference type="Proteomes" id="UP000783742"/>
    </source>
</evidence>
<accession>A0ABS6FHG0</accession>
<keyword evidence="1" id="KW-0545">Nucleotide biosynthesis</keyword>
<dbReference type="Proteomes" id="UP000783742">
    <property type="component" value="Unassembled WGS sequence"/>
</dbReference>
<dbReference type="Pfam" id="PF02511">
    <property type="entry name" value="Thy1"/>
    <property type="match status" value="1"/>
</dbReference>
<dbReference type="HAMAP" id="MF_01408">
    <property type="entry name" value="ThyX"/>
    <property type="match status" value="1"/>
</dbReference>
<feature type="binding site" evidence="1">
    <location>
        <begin position="86"/>
        <end position="88"/>
    </location>
    <ligand>
        <name>FAD</name>
        <dbReference type="ChEBI" id="CHEBI:57692"/>
        <note>ligand shared between neighboring subunits</note>
    </ligand>
</feature>
<dbReference type="GO" id="GO:0032259">
    <property type="term" value="P:methylation"/>
    <property type="evidence" value="ECO:0007669"/>
    <property type="project" value="UniProtKB-KW"/>
</dbReference>
<comment type="function">
    <text evidence="1">Catalyzes the reductive methylation of 2'-deoxyuridine-5'-monophosphate (dUMP) to 2'-deoxythymidine-5'-monophosphate (dTMP) while utilizing 5,10-methylenetetrahydrofolate (mTHF) as the methyl donor, and NADPH and FADH(2) as the reductant.</text>
</comment>
<protein>
    <recommendedName>
        <fullName evidence="1">Flavin-dependent thymidylate synthase</fullName>
        <shortName evidence="1">FDTS</shortName>
        <ecNumber evidence="1">2.1.1.148</ecNumber>
    </recommendedName>
    <alternativeName>
        <fullName evidence="1">FAD-dependent thymidylate synthase</fullName>
    </alternativeName>
    <alternativeName>
        <fullName evidence="1">Thymidylate synthase ThyX</fullName>
        <shortName evidence="1">TS</shortName>
        <shortName evidence="1">TSase</shortName>
    </alternativeName>
</protein>
<keyword evidence="1 2" id="KW-0489">Methyltransferase</keyword>
<feature type="binding site" evidence="1">
    <location>
        <position position="94"/>
    </location>
    <ligand>
        <name>FAD</name>
        <dbReference type="ChEBI" id="CHEBI:57692"/>
        <note>ligand shared between neighboring subunits</note>
    </ligand>
</feature>
<dbReference type="PROSITE" id="PS51331">
    <property type="entry name" value="THYX"/>
    <property type="match status" value="1"/>
</dbReference>
<keyword evidence="1" id="KW-0274">FAD</keyword>
<comment type="similarity">
    <text evidence="1">Belongs to the thymidylate synthase ThyX family.</text>
</comment>
<keyword evidence="3" id="KW-1185">Reference proteome</keyword>
<gene>
    <name evidence="1 2" type="primary">thyX</name>
    <name evidence="2" type="ORF">KQI68_07105</name>
</gene>
<dbReference type="NCBIfam" id="TIGR02170">
    <property type="entry name" value="thyX"/>
    <property type="match status" value="1"/>
</dbReference>
<organism evidence="2 3">
    <name type="scientific">Peptoniphilus ovalis</name>
    <dbReference type="NCBI Taxonomy" id="2841503"/>
    <lineage>
        <taxon>Bacteria</taxon>
        <taxon>Bacillati</taxon>
        <taxon>Bacillota</taxon>
        <taxon>Tissierellia</taxon>
        <taxon>Tissierellales</taxon>
        <taxon>Peptoniphilaceae</taxon>
        <taxon>Peptoniphilus</taxon>
    </lineage>
</organism>
<feature type="binding site" description="in other chain" evidence="1">
    <location>
        <begin position="94"/>
        <end position="98"/>
    </location>
    <ligand>
        <name>dUMP</name>
        <dbReference type="ChEBI" id="CHEBI:246422"/>
        <note>ligand shared between dimeric partners</note>
    </ligand>
</feature>
<proteinExistence type="inferred from homology"/>
<comment type="subunit">
    <text evidence="1">Homotetramer.</text>
</comment>
<comment type="pathway">
    <text evidence="1">Pyrimidine metabolism; dTTP biosynthesis.</text>
</comment>
<evidence type="ECO:0000256" key="1">
    <source>
        <dbReference type="HAMAP-Rule" id="MF_01408"/>
    </source>
</evidence>
<dbReference type="InterPro" id="IPR003669">
    <property type="entry name" value="Thymidylate_synthase_ThyX"/>
</dbReference>
<dbReference type="GO" id="GO:0050797">
    <property type="term" value="F:thymidylate synthase (FAD) activity"/>
    <property type="evidence" value="ECO:0007669"/>
    <property type="project" value="UniProtKB-EC"/>
</dbReference>
<comment type="cofactor">
    <cofactor evidence="1">
        <name>FAD</name>
        <dbReference type="ChEBI" id="CHEBI:57692"/>
    </cofactor>
    <text evidence="1">Binds 4 FAD per tetramer. Each FAD binding site is formed by three monomers.</text>
</comment>
<dbReference type="RefSeq" id="WP_216549441.1">
    <property type="nucleotide sequence ID" value="NZ_JAHLQO010000004.1"/>
</dbReference>
<feature type="binding site" evidence="1">
    <location>
        <begin position="167"/>
        <end position="169"/>
    </location>
    <ligand>
        <name>FAD</name>
        <dbReference type="ChEBI" id="CHEBI:57692"/>
        <note>ligand shared between neighboring subunits</note>
    </ligand>
</feature>
<dbReference type="CDD" id="cd20175">
    <property type="entry name" value="ThyX"/>
    <property type="match status" value="1"/>
</dbReference>
<sequence>MTERKYYREIQPEVFLINETNNKYGEIVAKIEQAGRNCYNSKSKDFESALKFIRMIIKRGHESVLEHHSFTFKIVTDRAIANELVRHRIASFSQLSTRYFKFNDAIPVIMPIEIKKSDEDEKRELWDLAMDVAGKTYNSMLKIGIKPENARSVLPQCTATTLYMTMNIRELRHFLKLRTAKASHPDMRRVANMILKIMKENYSVFFEDIELGE</sequence>
<comment type="caution">
    <text evidence="2">The sequence shown here is derived from an EMBL/GenBank/DDBJ whole genome shotgun (WGS) entry which is preliminary data.</text>
</comment>
<feature type="binding site" description="in other chain" evidence="1">
    <location>
        <position position="151"/>
    </location>
    <ligand>
        <name>dUMP</name>
        <dbReference type="ChEBI" id="CHEBI:246422"/>
        <note>ligand shared between dimeric partners</note>
    </ligand>
</feature>
<feature type="binding site" evidence="1">
    <location>
        <position position="173"/>
    </location>
    <ligand>
        <name>FAD</name>
        <dbReference type="ChEBI" id="CHEBI:57692"/>
        <note>ligand shared between neighboring subunits</note>
    </ligand>
</feature>
<dbReference type="EC" id="2.1.1.148" evidence="1"/>
<feature type="binding site" evidence="1">
    <location>
        <position position="63"/>
    </location>
    <ligand>
        <name>FAD</name>
        <dbReference type="ChEBI" id="CHEBI:57692"/>
        <note>ligand shared between neighboring subunits</note>
    </ligand>
</feature>
<feature type="binding site" evidence="1">
    <location>
        <position position="178"/>
    </location>
    <ligand>
        <name>dUMP</name>
        <dbReference type="ChEBI" id="CHEBI:246422"/>
        <note>ligand shared between dimeric partners</note>
    </ligand>
</feature>
<dbReference type="PANTHER" id="PTHR34934">
    <property type="entry name" value="FLAVIN-DEPENDENT THYMIDYLATE SYNTHASE"/>
    <property type="match status" value="1"/>
</dbReference>